<dbReference type="GO" id="GO:0003677">
    <property type="term" value="F:DNA binding"/>
    <property type="evidence" value="ECO:0007669"/>
    <property type="project" value="InterPro"/>
</dbReference>
<feature type="region of interest" description="Disordered" evidence="2">
    <location>
        <begin position="667"/>
        <end position="691"/>
    </location>
</feature>
<evidence type="ECO:0000256" key="1">
    <source>
        <dbReference type="SAM" id="Coils"/>
    </source>
</evidence>
<protein>
    <submittedName>
        <fullName evidence="3">Uncharacterized protein</fullName>
    </submittedName>
</protein>
<evidence type="ECO:0000313" key="4">
    <source>
        <dbReference type="Proteomes" id="UP000729913"/>
    </source>
</evidence>
<sequence>MPSLYVPPSSCSSTWIPRPHLGLLLGKLGLQGISVCAGQPPRRRPSLRGAHKSSSDSEVALLKFRDRKTRARDLLPWPKALETLTVDELARYRRKRVPDSPKDTLGARNYGDNDHEFKNLSTEYRRAFKATSEESLLRADDEKIFAHNFASNYSIQSINNPKVNINDKSMEAIEISRDPDVAKRSPIRRGTSLKHGGAFYTDTESANYKIYEGIHRAKLARRPTSLKMEGDMRTVTEQCEKFIEWLNVSRPELARIPTNLKLEGQFETSTENHDQYVPFVGARRPEILCQRAHLKLEGESNFIPEYTAVFKPHTTREKRSLKVPESHLKSGGEFTGRTGHYQNFLDPQGAVPMDQSQDDVIHQIEDSKLQLERQEQEWKKEEDMNMLVSKLEDLKGPPLGIPEYKDAYKDFPRERPKLLKPEDEIGRADGSKVNSLNTGKFSTKIDQDPEYKSMYLDRGQPIYRKPPLSRRPSIASSGFNRRLVPDLRQYHPTSEVRSQYVPYGNVPRTETLRRPVNLRPEGDMNLHPEYRDAYCTKRDYSVTDDKYQHRDRSLTDFRRHQNNWLINNENNNDDQRGVEYSDPSYRLHVCNVDDEPRGFLPQQRSSLQHNSSPIQASGIDDIRPYSPSFGKELKHSDNNNQAFVVLDNASTSAVKVPESSRKRFDRNYNYESSESRRRSRNKTSSNWMPPCQKAAEEQRQKIQDMKHSILSQVLDQSARARLNTLSLGKPEKAKMVEEMLVNMAQRGQLPGKLGEKELISLLESVNQQTQKQQLLSLTEDVQL</sequence>
<dbReference type="Pfam" id="PF01984">
    <property type="entry name" value="dsDNA_bind"/>
    <property type="match status" value="1"/>
</dbReference>
<dbReference type="EMBL" id="JAAOIC020000067">
    <property type="protein sequence ID" value="KAG8034720.1"/>
    <property type="molecule type" value="Genomic_DNA"/>
</dbReference>
<proteinExistence type="predicted"/>
<dbReference type="PANTHER" id="PTHR10840:SF0">
    <property type="entry name" value="PROGRAMMED CELL DEATH PROTEIN 5"/>
    <property type="match status" value="1"/>
</dbReference>
<evidence type="ECO:0000313" key="3">
    <source>
        <dbReference type="EMBL" id="KAG8034720.1"/>
    </source>
</evidence>
<gene>
    <name evidence="3" type="ORF">G9C98_007796</name>
</gene>
<dbReference type="GO" id="GO:0005634">
    <property type="term" value="C:nucleus"/>
    <property type="evidence" value="ECO:0007669"/>
    <property type="project" value="TreeGrafter"/>
</dbReference>
<accession>A0A8J5QV85</accession>
<keyword evidence="1" id="KW-0175">Coiled coil</keyword>
<dbReference type="Proteomes" id="UP000729913">
    <property type="component" value="Unassembled WGS sequence"/>
</dbReference>
<dbReference type="PANTHER" id="PTHR10840">
    <property type="entry name" value="PROGRAMMED CELL DEATH PROTEIN 5"/>
    <property type="match status" value="1"/>
</dbReference>
<evidence type="ECO:0000256" key="2">
    <source>
        <dbReference type="SAM" id="MobiDB-lite"/>
    </source>
</evidence>
<name>A0A8J5QV85_9HYME</name>
<dbReference type="InterPro" id="IPR002836">
    <property type="entry name" value="PDCD5-like"/>
</dbReference>
<reference evidence="3" key="1">
    <citation type="submission" date="2020-03" db="EMBL/GenBank/DDBJ databases">
        <authorList>
            <person name="Chebbi M.A."/>
            <person name="Drezen J.M."/>
        </authorList>
    </citation>
    <scope>NUCLEOTIDE SEQUENCE</scope>
    <source>
        <tissue evidence="3">Whole body</tissue>
    </source>
</reference>
<dbReference type="GO" id="GO:0005829">
    <property type="term" value="C:cytosol"/>
    <property type="evidence" value="ECO:0007669"/>
    <property type="project" value="TreeGrafter"/>
</dbReference>
<dbReference type="AlphaFoldDB" id="A0A8J5QV85"/>
<comment type="caution">
    <text evidence="3">The sequence shown here is derived from an EMBL/GenBank/DDBJ whole genome shotgun (WGS) entry which is preliminary data.</text>
</comment>
<organism evidence="3 4">
    <name type="scientific">Cotesia typhae</name>
    <dbReference type="NCBI Taxonomy" id="2053667"/>
    <lineage>
        <taxon>Eukaryota</taxon>
        <taxon>Metazoa</taxon>
        <taxon>Ecdysozoa</taxon>
        <taxon>Arthropoda</taxon>
        <taxon>Hexapoda</taxon>
        <taxon>Insecta</taxon>
        <taxon>Pterygota</taxon>
        <taxon>Neoptera</taxon>
        <taxon>Endopterygota</taxon>
        <taxon>Hymenoptera</taxon>
        <taxon>Apocrita</taxon>
        <taxon>Ichneumonoidea</taxon>
        <taxon>Braconidae</taxon>
        <taxon>Microgastrinae</taxon>
        <taxon>Cotesia</taxon>
    </lineage>
</organism>
<feature type="coiled-coil region" evidence="1">
    <location>
        <begin position="357"/>
        <end position="384"/>
    </location>
</feature>
<keyword evidence="4" id="KW-1185">Reference proteome</keyword>
<dbReference type="OrthoDB" id="407410at2759"/>
<feature type="compositionally biased region" description="Basic and acidic residues" evidence="2">
    <location>
        <begin position="667"/>
        <end position="676"/>
    </location>
</feature>
<reference evidence="3" key="2">
    <citation type="submission" date="2021-04" db="EMBL/GenBank/DDBJ databases">
        <title>Genome-wide patterns of bracovirus chromosomal integration into multiple host tissues during parasitism.</title>
        <authorList>
            <person name="Chebbi M.A.C."/>
        </authorList>
    </citation>
    <scope>NUCLEOTIDE SEQUENCE</scope>
    <source>
        <tissue evidence="3">Whole body</tissue>
    </source>
</reference>